<dbReference type="PANTHER" id="PTHR11070:SF2">
    <property type="entry name" value="ATP-DEPENDENT DNA HELICASE SRS2"/>
    <property type="match status" value="1"/>
</dbReference>
<dbReference type="PROSITE" id="PS51198">
    <property type="entry name" value="UVRD_HELICASE_ATP_BIND"/>
    <property type="match status" value="1"/>
</dbReference>
<evidence type="ECO:0000256" key="2">
    <source>
        <dbReference type="ARBA" id="ARBA00022801"/>
    </source>
</evidence>
<evidence type="ECO:0000256" key="1">
    <source>
        <dbReference type="ARBA" id="ARBA00022741"/>
    </source>
</evidence>
<keyword evidence="2 6" id="KW-0378">Hydrolase</keyword>
<dbReference type="InterPro" id="IPR027417">
    <property type="entry name" value="P-loop_NTPase"/>
</dbReference>
<accession>A0A4D7C832</accession>
<reference evidence="9" key="1">
    <citation type="submission" date="2019-04" db="EMBL/GenBank/DDBJ databases">
        <title>Complete genome sequence of Sphingomonas sp. W1-2-3.</title>
        <authorList>
            <person name="Im W.T."/>
        </authorList>
    </citation>
    <scope>NUCLEOTIDE SEQUENCE [LARGE SCALE GENOMIC DNA]</scope>
    <source>
        <strain evidence="9">W1-2-3</strain>
    </source>
</reference>
<keyword evidence="3 6" id="KW-0347">Helicase</keyword>
<feature type="domain" description="UvrD-like helicase ATP-binding" evidence="7">
    <location>
        <begin position="32"/>
        <end position="479"/>
    </location>
</feature>
<keyword evidence="9" id="KW-1185">Reference proteome</keyword>
<dbReference type="SUPFAM" id="SSF52540">
    <property type="entry name" value="P-loop containing nucleoside triphosphate hydrolases"/>
    <property type="match status" value="1"/>
</dbReference>
<dbReference type="InterPro" id="IPR000212">
    <property type="entry name" value="DNA_helicase_UvrD/REP"/>
</dbReference>
<dbReference type="GO" id="GO:0005524">
    <property type="term" value="F:ATP binding"/>
    <property type="evidence" value="ECO:0007669"/>
    <property type="project" value="UniProtKB-UniRule"/>
</dbReference>
<evidence type="ECO:0000256" key="5">
    <source>
        <dbReference type="ARBA" id="ARBA00034923"/>
    </source>
</evidence>
<name>A0A4D7C832_9SPHN</name>
<evidence type="ECO:0000256" key="3">
    <source>
        <dbReference type="ARBA" id="ARBA00022806"/>
    </source>
</evidence>
<evidence type="ECO:0000256" key="6">
    <source>
        <dbReference type="PROSITE-ProRule" id="PRU00560"/>
    </source>
</evidence>
<dbReference type="GO" id="GO:0000725">
    <property type="term" value="P:recombinational repair"/>
    <property type="evidence" value="ECO:0007669"/>
    <property type="project" value="TreeGrafter"/>
</dbReference>
<dbReference type="KEGG" id="hgn:E6W36_02350"/>
<dbReference type="AlphaFoldDB" id="A0A4D7C832"/>
<dbReference type="GO" id="GO:0005829">
    <property type="term" value="C:cytosol"/>
    <property type="evidence" value="ECO:0007669"/>
    <property type="project" value="TreeGrafter"/>
</dbReference>
<evidence type="ECO:0000313" key="8">
    <source>
        <dbReference type="EMBL" id="QCI78863.1"/>
    </source>
</evidence>
<dbReference type="Proteomes" id="UP000298714">
    <property type="component" value="Chromosome"/>
</dbReference>
<proteinExistence type="predicted"/>
<keyword evidence="1 6" id="KW-0547">Nucleotide-binding</keyword>
<evidence type="ECO:0000259" key="7">
    <source>
        <dbReference type="PROSITE" id="PS51198"/>
    </source>
</evidence>
<evidence type="ECO:0000256" key="4">
    <source>
        <dbReference type="ARBA" id="ARBA00022840"/>
    </source>
</evidence>
<dbReference type="PANTHER" id="PTHR11070">
    <property type="entry name" value="UVRD / RECB / PCRA DNA HELICASE FAMILY MEMBER"/>
    <property type="match status" value="1"/>
</dbReference>
<dbReference type="GO" id="GO:0043138">
    <property type="term" value="F:3'-5' DNA helicase activity"/>
    <property type="evidence" value="ECO:0007669"/>
    <property type="project" value="TreeGrafter"/>
</dbReference>
<evidence type="ECO:0000313" key="9">
    <source>
        <dbReference type="Proteomes" id="UP000298714"/>
    </source>
</evidence>
<dbReference type="GO" id="GO:0003677">
    <property type="term" value="F:DNA binding"/>
    <property type="evidence" value="ECO:0007669"/>
    <property type="project" value="InterPro"/>
</dbReference>
<keyword evidence="4 6" id="KW-0067">ATP-binding</keyword>
<feature type="binding site" evidence="6">
    <location>
        <begin position="53"/>
        <end position="60"/>
    </location>
    <ligand>
        <name>ATP</name>
        <dbReference type="ChEBI" id="CHEBI:30616"/>
    </ligand>
</feature>
<organism evidence="8 9">
    <name type="scientific">Hankyongella ginsenosidimutans</name>
    <dbReference type="NCBI Taxonomy" id="1763828"/>
    <lineage>
        <taxon>Bacteria</taxon>
        <taxon>Pseudomonadati</taxon>
        <taxon>Pseudomonadota</taxon>
        <taxon>Alphaproteobacteria</taxon>
        <taxon>Sphingomonadales</taxon>
        <taxon>Sphingomonadaceae</taxon>
        <taxon>Hankyongella</taxon>
    </lineage>
</organism>
<dbReference type="GO" id="GO:0016787">
    <property type="term" value="F:hydrolase activity"/>
    <property type="evidence" value="ECO:0007669"/>
    <property type="project" value="UniProtKB-UniRule"/>
</dbReference>
<gene>
    <name evidence="8" type="ORF">E6W36_02350</name>
</gene>
<dbReference type="InterPro" id="IPR014016">
    <property type="entry name" value="UvrD-like_ATP-bd"/>
</dbReference>
<dbReference type="GO" id="GO:0033202">
    <property type="term" value="C:DNA helicase complex"/>
    <property type="evidence" value="ECO:0007669"/>
    <property type="project" value="TreeGrafter"/>
</dbReference>
<protein>
    <recommendedName>
        <fullName evidence="5">DNA 3'-5' helicase II</fullName>
    </recommendedName>
</protein>
<dbReference type="Pfam" id="PF00580">
    <property type="entry name" value="UvrD-helicase"/>
    <property type="match status" value="1"/>
</dbReference>
<dbReference type="EMBL" id="CP039704">
    <property type="protein sequence ID" value="QCI78863.1"/>
    <property type="molecule type" value="Genomic_DNA"/>
</dbReference>
<sequence length="479" mass="51073">MRPFLQGEARLCAGSRVRPSGPPWRVAAVSAPPALTPSQAQAADPALNAWVSASAGTGKTQVLTGRVLRLLLAGAAPEAILCLTFTRAAAAEMTRRLYATLGRWARADDAALAAELAGLGAPPEQMPRARTLFATCIDAAGGLRVDTLHAFAQSLLSAFPLEADVPPGFHTLDDEDSAQALKEVASAAIARAERDGDRQLLEDLERVATGVDSFAKLLVKLSKHTGVVLEALPDAATIEPAVRHLLGLPQDGTPGDWLANALARGDHAPALLARIRAAWDAGTKAEKQKAAQLADWLASPDPAGDIDTVMALFFKEDDEPRALKPTENSKAAEPDLAALCAQAQAALQAMRETLTLFEAAETGAAHLRLIHALGGGFERRRRQTGAMRYDDLIERAARLFHMPGAGDWVRYKLDQRIEHVLVDEAQDTNDAQWRIVGALVEEYFAGAGAHEAAQPVRGRRCQAGDFRLSGHRSRDVPGG</sequence>
<dbReference type="Gene3D" id="3.40.50.300">
    <property type="entry name" value="P-loop containing nucleotide triphosphate hydrolases"/>
    <property type="match status" value="2"/>
</dbReference>